<feature type="compositionally biased region" description="Basic residues" evidence="1">
    <location>
        <begin position="38"/>
        <end position="49"/>
    </location>
</feature>
<organism evidence="2 3">
    <name type="scientific">Mycena maculata</name>
    <dbReference type="NCBI Taxonomy" id="230809"/>
    <lineage>
        <taxon>Eukaryota</taxon>
        <taxon>Fungi</taxon>
        <taxon>Dikarya</taxon>
        <taxon>Basidiomycota</taxon>
        <taxon>Agaricomycotina</taxon>
        <taxon>Agaricomycetes</taxon>
        <taxon>Agaricomycetidae</taxon>
        <taxon>Agaricales</taxon>
        <taxon>Marasmiineae</taxon>
        <taxon>Mycenaceae</taxon>
        <taxon>Mycena</taxon>
    </lineage>
</organism>
<feature type="region of interest" description="Disordered" evidence="1">
    <location>
        <begin position="144"/>
        <end position="164"/>
    </location>
</feature>
<evidence type="ECO:0000313" key="2">
    <source>
        <dbReference type="EMBL" id="KAJ7756071.1"/>
    </source>
</evidence>
<feature type="region of interest" description="Disordered" evidence="1">
    <location>
        <begin position="21"/>
        <end position="56"/>
    </location>
</feature>
<comment type="caution">
    <text evidence="2">The sequence shown here is derived from an EMBL/GenBank/DDBJ whole genome shotgun (WGS) entry which is preliminary data.</text>
</comment>
<reference evidence="2" key="1">
    <citation type="submission" date="2023-03" db="EMBL/GenBank/DDBJ databases">
        <title>Massive genome expansion in bonnet fungi (Mycena s.s.) driven by repeated elements and novel gene families across ecological guilds.</title>
        <authorList>
            <consortium name="Lawrence Berkeley National Laboratory"/>
            <person name="Harder C.B."/>
            <person name="Miyauchi S."/>
            <person name="Viragh M."/>
            <person name="Kuo A."/>
            <person name="Thoen E."/>
            <person name="Andreopoulos B."/>
            <person name="Lu D."/>
            <person name="Skrede I."/>
            <person name="Drula E."/>
            <person name="Henrissat B."/>
            <person name="Morin E."/>
            <person name="Kohler A."/>
            <person name="Barry K."/>
            <person name="LaButti K."/>
            <person name="Morin E."/>
            <person name="Salamov A."/>
            <person name="Lipzen A."/>
            <person name="Mereny Z."/>
            <person name="Hegedus B."/>
            <person name="Baldrian P."/>
            <person name="Stursova M."/>
            <person name="Weitz H."/>
            <person name="Taylor A."/>
            <person name="Grigoriev I.V."/>
            <person name="Nagy L.G."/>
            <person name="Martin F."/>
            <person name="Kauserud H."/>
        </authorList>
    </citation>
    <scope>NUCLEOTIDE SEQUENCE</scope>
    <source>
        <strain evidence="2">CBHHK188m</strain>
    </source>
</reference>
<protein>
    <submittedName>
        <fullName evidence="2">Uncharacterized protein</fullName>
    </submittedName>
</protein>
<sequence length="289" mass="31620">MYVGVDHCYGASYLPLGSGKYEESRRGNYQHRSVGGGKKMKNKHEKTKKPTIGGPSATGLSTSLGVLGECNTFKRGYGVDHLLWGLVPPSGFWVNATLSNMATVPTGYIFLPVPWSVGADHLLWGFLPTFVFWVEAKSRDGDIPKPKRRPVAMKKTHAPGPDRTGAHHVFQSDVVWVQTICYGASYLPFCFGRIPENQYEDIPNSTRQAVTTNELTKNQTVTKTEVTSGKNHEEAQGSTCPDPDSNGCPPYIIFQSDIECGCRPSATGLPTSLCVLWGVRHFQTLPGGQ</sequence>
<proteinExistence type="predicted"/>
<name>A0AAD7NDC6_9AGAR</name>
<dbReference type="Proteomes" id="UP001215280">
    <property type="component" value="Unassembled WGS sequence"/>
</dbReference>
<evidence type="ECO:0000313" key="3">
    <source>
        <dbReference type="Proteomes" id="UP001215280"/>
    </source>
</evidence>
<accession>A0AAD7NDC6</accession>
<evidence type="ECO:0000256" key="1">
    <source>
        <dbReference type="SAM" id="MobiDB-lite"/>
    </source>
</evidence>
<feature type="compositionally biased region" description="Basic residues" evidence="1">
    <location>
        <begin position="146"/>
        <end position="157"/>
    </location>
</feature>
<feature type="region of interest" description="Disordered" evidence="1">
    <location>
        <begin position="221"/>
        <end position="242"/>
    </location>
</feature>
<dbReference type="EMBL" id="JARJLG010000062">
    <property type="protein sequence ID" value="KAJ7756071.1"/>
    <property type="molecule type" value="Genomic_DNA"/>
</dbReference>
<dbReference type="AlphaFoldDB" id="A0AAD7NDC6"/>
<gene>
    <name evidence="2" type="ORF">DFH07DRAFT_773266</name>
</gene>
<keyword evidence="3" id="KW-1185">Reference proteome</keyword>